<dbReference type="SUPFAM" id="SSF53335">
    <property type="entry name" value="S-adenosyl-L-methionine-dependent methyltransferases"/>
    <property type="match status" value="1"/>
</dbReference>
<dbReference type="NCBIfam" id="NF041567">
    <property type="entry name" value="mtaseRsmF_Thermus"/>
    <property type="match status" value="1"/>
</dbReference>
<keyword evidence="3 6" id="KW-0808">Transferase</keyword>
<comment type="caution">
    <text evidence="6">Lacks conserved residue(s) required for the propagation of feature annotation.</text>
</comment>
<evidence type="ECO:0000256" key="3">
    <source>
        <dbReference type="ARBA" id="ARBA00022679"/>
    </source>
</evidence>
<name>A0A511R220_9DEIN</name>
<evidence type="ECO:0000256" key="4">
    <source>
        <dbReference type="ARBA" id="ARBA00022691"/>
    </source>
</evidence>
<reference evidence="8 9" key="1">
    <citation type="submission" date="2019-07" db="EMBL/GenBank/DDBJ databases">
        <title>Whole genome shotgun sequence of Meiothermus hypogaeus NBRC 106114.</title>
        <authorList>
            <person name="Hosoyama A."/>
            <person name="Uohara A."/>
            <person name="Ohji S."/>
            <person name="Ichikawa N."/>
        </authorList>
    </citation>
    <scope>NUCLEOTIDE SEQUENCE [LARGE SCALE GENOMIC DNA]</scope>
    <source>
        <strain evidence="8 9">NBRC 106114</strain>
    </source>
</reference>
<dbReference type="Pfam" id="PF01189">
    <property type="entry name" value="Methyltr_RsmB-F"/>
    <property type="match status" value="1"/>
</dbReference>
<dbReference type="Pfam" id="PF17126">
    <property type="entry name" value="RsmF_methylt_CI"/>
    <property type="match status" value="1"/>
</dbReference>
<dbReference type="Gene3D" id="3.40.50.150">
    <property type="entry name" value="Vaccinia Virus protein VP39"/>
    <property type="match status" value="1"/>
</dbReference>
<dbReference type="InterPro" id="IPR049560">
    <property type="entry name" value="MeTrfase_RsmB-F_NOP2_cat"/>
</dbReference>
<protein>
    <submittedName>
        <fullName evidence="8">Ribosomal RNA small subunit methyltransferase F</fullName>
    </submittedName>
</protein>
<keyword evidence="5 6" id="KW-0694">RNA-binding</keyword>
<comment type="similarity">
    <text evidence="6">Belongs to the class I-like SAM-binding methyltransferase superfamily. RsmB/NOP family.</text>
</comment>
<proteinExistence type="inferred from homology"/>
<dbReference type="InterPro" id="IPR031340">
    <property type="entry name" value="RsmF_methylt_CI"/>
</dbReference>
<dbReference type="InterPro" id="IPR029063">
    <property type="entry name" value="SAM-dependent_MTases_sf"/>
</dbReference>
<dbReference type="InterPro" id="IPR023267">
    <property type="entry name" value="RCMT"/>
</dbReference>
<dbReference type="PROSITE" id="PS51686">
    <property type="entry name" value="SAM_MT_RSMB_NOP"/>
    <property type="match status" value="1"/>
</dbReference>
<dbReference type="InterPro" id="IPR048151">
    <property type="entry name" value="RsmF"/>
</dbReference>
<feature type="binding site" evidence="6">
    <location>
        <position position="133"/>
    </location>
    <ligand>
        <name>S-adenosyl-L-methionine</name>
        <dbReference type="ChEBI" id="CHEBI:59789"/>
    </ligand>
</feature>
<keyword evidence="1" id="KW-0963">Cytoplasm</keyword>
<comment type="caution">
    <text evidence="8">The sequence shown here is derived from an EMBL/GenBank/DDBJ whole genome shotgun (WGS) entry which is preliminary data.</text>
</comment>
<dbReference type="GO" id="GO:0003723">
    <property type="term" value="F:RNA binding"/>
    <property type="evidence" value="ECO:0007669"/>
    <property type="project" value="UniProtKB-UniRule"/>
</dbReference>
<evidence type="ECO:0000256" key="1">
    <source>
        <dbReference type="ARBA" id="ARBA00022490"/>
    </source>
</evidence>
<evidence type="ECO:0000256" key="2">
    <source>
        <dbReference type="ARBA" id="ARBA00022603"/>
    </source>
</evidence>
<dbReference type="InterPro" id="IPR001678">
    <property type="entry name" value="MeTrfase_RsmB-F_NOP2_dom"/>
</dbReference>
<feature type="binding site" evidence="6">
    <location>
        <begin position="109"/>
        <end position="115"/>
    </location>
    <ligand>
        <name>S-adenosyl-L-methionine</name>
        <dbReference type="ChEBI" id="CHEBI:59789"/>
    </ligand>
</feature>
<dbReference type="OrthoDB" id="9810297at2"/>
<dbReference type="InterPro" id="IPR031341">
    <property type="entry name" value="Methyltr_RsmF_N"/>
</dbReference>
<dbReference type="Proteomes" id="UP000321197">
    <property type="component" value="Unassembled WGS sequence"/>
</dbReference>
<dbReference type="PANTHER" id="PTHR22807">
    <property type="entry name" value="NOP2 YEAST -RELATED NOL1/NOP2/FMU SUN DOMAIN-CONTAINING"/>
    <property type="match status" value="1"/>
</dbReference>
<feature type="domain" description="SAM-dependent MTase RsmB/NOP-type" evidence="7">
    <location>
        <begin position="17"/>
        <end position="299"/>
    </location>
</feature>
<sequence>MLPKAFLTRMSELLGEEFPHFLQALTGADRSYGLRVNTLKLSPEQLLQISPWNLEPIPWSPEGFYYPAEARPGPHPYYYAGLYYIQEPSAHAVGVLADPRPGERVLDLAAAPGGKTTHLAARMQGQGLLVSNEVDLGRMRGLLENVERWGAHVAVVSAPVEKLAWAWGAYFDKVVLDAPCSGEGMFRKDPEVVRHWGPGAPARAARVQQSLIAAAGELVRPGGLLVYSTCTFAPEENEQIIAQFLRNPGWELEDAQIHPSFAPGVPVWGDGNPALARTARLWPHQLRGEGHFLAKLRKTEGEENHPAQEQAPPLSREVRALWESWREEHLKGDLRGEILERAGHLYLLPPELPSLAGIKAPAPGLYLGEARVGKRKDAGRFLPGKPLAHYLHPSQVSNTLPLQSDDPRALAFALGQPVLVEGPEGWYLVTLQTPVGSFGLGWGRLKGGVVRPGKAGL</sequence>
<dbReference type="RefSeq" id="WP_119339985.1">
    <property type="nucleotide sequence ID" value="NZ_BJXL01000056.1"/>
</dbReference>
<evidence type="ECO:0000256" key="5">
    <source>
        <dbReference type="ARBA" id="ARBA00022884"/>
    </source>
</evidence>
<dbReference type="Gene3D" id="3.30.70.1170">
    <property type="entry name" value="Sun protein, domain 3"/>
    <property type="match status" value="1"/>
</dbReference>
<evidence type="ECO:0000313" key="8">
    <source>
        <dbReference type="EMBL" id="GEM83668.1"/>
    </source>
</evidence>
<dbReference type="CDD" id="cd21147">
    <property type="entry name" value="RsmF_methylt_CTD1"/>
    <property type="match status" value="1"/>
</dbReference>
<dbReference type="Pfam" id="PF17125">
    <property type="entry name" value="Methyltr_RsmF_N"/>
    <property type="match status" value="1"/>
</dbReference>
<evidence type="ECO:0000259" key="7">
    <source>
        <dbReference type="PROSITE" id="PS51686"/>
    </source>
</evidence>
<keyword evidence="4 6" id="KW-0949">S-adenosyl-L-methionine</keyword>
<evidence type="ECO:0000313" key="9">
    <source>
        <dbReference type="Proteomes" id="UP000321197"/>
    </source>
</evidence>
<dbReference type="CDD" id="cd02440">
    <property type="entry name" value="AdoMet_MTases"/>
    <property type="match status" value="1"/>
</dbReference>
<organism evidence="8 9">
    <name type="scientific">Meiothermus hypogaeus NBRC 106114</name>
    <dbReference type="NCBI Taxonomy" id="1227553"/>
    <lineage>
        <taxon>Bacteria</taxon>
        <taxon>Thermotogati</taxon>
        <taxon>Deinococcota</taxon>
        <taxon>Deinococci</taxon>
        <taxon>Thermales</taxon>
        <taxon>Thermaceae</taxon>
        <taxon>Meiothermus</taxon>
    </lineage>
</organism>
<feature type="binding site" evidence="6">
    <location>
        <position position="177"/>
    </location>
    <ligand>
        <name>S-adenosyl-L-methionine</name>
        <dbReference type="ChEBI" id="CHEBI:59789"/>
    </ligand>
</feature>
<dbReference type="PRINTS" id="PR02008">
    <property type="entry name" value="RCMTFAMILY"/>
</dbReference>
<evidence type="ECO:0000256" key="6">
    <source>
        <dbReference type="PROSITE-ProRule" id="PRU01023"/>
    </source>
</evidence>
<gene>
    <name evidence="8" type="primary">rsmF</name>
    <name evidence="8" type="ORF">MHY01S_18340</name>
</gene>
<keyword evidence="2 6" id="KW-0489">Methyltransferase</keyword>
<dbReference type="PANTHER" id="PTHR22807:SF30">
    <property type="entry name" value="28S RRNA (CYTOSINE(4447)-C(5))-METHYLTRANSFERASE-RELATED"/>
    <property type="match status" value="1"/>
</dbReference>
<dbReference type="GO" id="GO:0001510">
    <property type="term" value="P:RNA methylation"/>
    <property type="evidence" value="ECO:0007669"/>
    <property type="project" value="InterPro"/>
</dbReference>
<feature type="active site" description="Nucleophile" evidence="6">
    <location>
        <position position="230"/>
    </location>
</feature>
<dbReference type="EMBL" id="BJXL01000056">
    <property type="protein sequence ID" value="GEM83668.1"/>
    <property type="molecule type" value="Genomic_DNA"/>
</dbReference>
<accession>A0A511R220</accession>
<dbReference type="AlphaFoldDB" id="A0A511R220"/>
<dbReference type="Gene3D" id="2.30.130.60">
    <property type="match status" value="1"/>
</dbReference>
<dbReference type="GO" id="GO:0008173">
    <property type="term" value="F:RNA methyltransferase activity"/>
    <property type="evidence" value="ECO:0007669"/>
    <property type="project" value="InterPro"/>
</dbReference>